<dbReference type="Gene3D" id="3.30.70.3290">
    <property type="match status" value="1"/>
</dbReference>
<dbReference type="GO" id="GO:0006633">
    <property type="term" value="P:fatty acid biosynthetic process"/>
    <property type="evidence" value="ECO:0007669"/>
    <property type="project" value="TreeGrafter"/>
</dbReference>
<evidence type="ECO:0000256" key="1">
    <source>
        <dbReference type="ARBA" id="ARBA00022679"/>
    </source>
</evidence>
<dbReference type="SUPFAM" id="SSF52151">
    <property type="entry name" value="FabD/lysophospholipase-like"/>
    <property type="match status" value="1"/>
</dbReference>
<reference evidence="4 5" key="1">
    <citation type="submission" date="2016-01" db="EMBL/GenBank/DDBJ databases">
        <title>The new phylogeny of the genus Mycobacterium.</title>
        <authorList>
            <person name="Tarcisio F."/>
            <person name="Conor M."/>
            <person name="Antonella G."/>
            <person name="Elisabetta G."/>
            <person name="Giulia F.S."/>
            <person name="Sara T."/>
            <person name="Anna F."/>
            <person name="Clotilde B."/>
            <person name="Roberto B."/>
            <person name="Veronica D.S."/>
            <person name="Fabio R."/>
            <person name="Monica P."/>
            <person name="Olivier J."/>
            <person name="Enrico T."/>
            <person name="Nicola S."/>
        </authorList>
    </citation>
    <scope>NUCLEOTIDE SEQUENCE [LARGE SCALE GENOMIC DNA]</scope>
    <source>
        <strain evidence="4 5">DSM 45176</strain>
    </source>
</reference>
<dbReference type="InterPro" id="IPR014043">
    <property type="entry name" value="Acyl_transferase_dom"/>
</dbReference>
<dbReference type="Pfam" id="PF00698">
    <property type="entry name" value="Acyl_transf_1"/>
    <property type="match status" value="1"/>
</dbReference>
<organism evidence="4 5">
    <name type="scientific">Mycobacterium riyadhense</name>
    <dbReference type="NCBI Taxonomy" id="486698"/>
    <lineage>
        <taxon>Bacteria</taxon>
        <taxon>Bacillati</taxon>
        <taxon>Actinomycetota</taxon>
        <taxon>Actinomycetes</taxon>
        <taxon>Mycobacteriales</taxon>
        <taxon>Mycobacteriaceae</taxon>
        <taxon>Mycobacterium</taxon>
    </lineage>
</organism>
<dbReference type="Proteomes" id="UP000193087">
    <property type="component" value="Unassembled WGS sequence"/>
</dbReference>
<protein>
    <recommendedName>
        <fullName evidence="3">Malonyl-CoA:ACP transacylase (MAT) domain-containing protein</fullName>
    </recommendedName>
</protein>
<dbReference type="GO" id="GO:0004312">
    <property type="term" value="F:fatty acid synthase activity"/>
    <property type="evidence" value="ECO:0007669"/>
    <property type="project" value="TreeGrafter"/>
</dbReference>
<dbReference type="InterPro" id="IPR050091">
    <property type="entry name" value="PKS_NRPS_Biosynth_Enz"/>
</dbReference>
<evidence type="ECO:0000313" key="5">
    <source>
        <dbReference type="Proteomes" id="UP000193087"/>
    </source>
</evidence>
<dbReference type="EMBL" id="LQPQ01000025">
    <property type="protein sequence ID" value="ORW86448.1"/>
    <property type="molecule type" value="Genomic_DNA"/>
</dbReference>
<name>A0A1X2DE87_9MYCO</name>
<evidence type="ECO:0000259" key="3">
    <source>
        <dbReference type="SMART" id="SM00827"/>
    </source>
</evidence>
<dbReference type="SUPFAM" id="SSF55048">
    <property type="entry name" value="Probable ACP-binding domain of malonyl-CoA ACP transacylase"/>
    <property type="match status" value="1"/>
</dbReference>
<dbReference type="STRING" id="486698.AWC22_10850"/>
<evidence type="ECO:0000256" key="2">
    <source>
        <dbReference type="ARBA" id="ARBA00023315"/>
    </source>
</evidence>
<dbReference type="SMART" id="SM00827">
    <property type="entry name" value="PKS_AT"/>
    <property type="match status" value="1"/>
</dbReference>
<dbReference type="OrthoDB" id="9778690at2"/>
<dbReference type="InterPro" id="IPR016035">
    <property type="entry name" value="Acyl_Trfase/lysoPLipase"/>
</dbReference>
<keyword evidence="5" id="KW-1185">Reference proteome</keyword>
<dbReference type="PANTHER" id="PTHR43775">
    <property type="entry name" value="FATTY ACID SYNTHASE"/>
    <property type="match status" value="1"/>
</dbReference>
<dbReference type="InterPro" id="IPR001227">
    <property type="entry name" value="Ac_transferase_dom_sf"/>
</dbReference>
<evidence type="ECO:0000313" key="4">
    <source>
        <dbReference type="EMBL" id="ORW86448.1"/>
    </source>
</evidence>
<dbReference type="InterPro" id="IPR016036">
    <property type="entry name" value="Malonyl_transacylase_ACP-bd"/>
</dbReference>
<gene>
    <name evidence="4" type="ORF">AWC22_10850</name>
</gene>
<keyword evidence="2" id="KW-0012">Acyltransferase</keyword>
<dbReference type="PANTHER" id="PTHR43775:SF51">
    <property type="entry name" value="INACTIVE PHENOLPHTHIOCEROL SYNTHESIS POLYKETIDE SYNTHASE TYPE I PKS1-RELATED"/>
    <property type="match status" value="1"/>
</dbReference>
<feature type="domain" description="Malonyl-CoA:ACP transacylase (MAT)" evidence="3">
    <location>
        <begin position="32"/>
        <end position="327"/>
    </location>
</feature>
<proteinExistence type="predicted"/>
<dbReference type="Gene3D" id="3.40.366.10">
    <property type="entry name" value="Malonyl-Coenzyme A Acyl Carrier Protein, domain 2"/>
    <property type="match status" value="1"/>
</dbReference>
<sequence length="337" mass="35563">MMFASKFADRGGAMTDEGRTGKAIATAGTVFVFPGEGSQLTGTAAIELLDSAPAFAKQLRLCEAAFADFVDWSLLEVVRGGEGSPGLDRVDVAQPALFAVMVSLAAHWLALGIHADAVLGHSQGEIAAAYVSGALSLRDAAKVVTLCSKEIGAIAGTGGMVSISRPGGWVFELIKPWRHSITVAAQNDPSSTVVTGNAAALDELMTICERDDVPATRIAVDYASHSADVDALRETLRESLSGLRPRTGDIPFISSVTGAGLDTSILDGDYWFANLRQPVLFGEAVRWSYQHGYRTFIESSPHPVLIAGIQESLAHYADDVPSGGRDRQLGPADAHIR</sequence>
<dbReference type="AlphaFoldDB" id="A0A1X2DE87"/>
<accession>A0A1X2DE87</accession>
<keyword evidence="1" id="KW-0808">Transferase</keyword>
<comment type="caution">
    <text evidence="4">The sequence shown here is derived from an EMBL/GenBank/DDBJ whole genome shotgun (WGS) entry which is preliminary data.</text>
</comment>